<keyword evidence="1" id="KW-1133">Transmembrane helix</keyword>
<keyword evidence="1" id="KW-0812">Transmembrane</keyword>
<sequence>MAAPEATRSRSAALSVAAVLVPPVAWVGALGLSYVVQDFACTAYASAGHTPPTTVIGAAVIGLDVVLLLLTLAAGVVAWRTNRGAPTSDSSPLFGFLGRLGLLLALGFGAGIVMIAVNPLVLEVCA</sequence>
<accession>A0ABW4V5Q3</accession>
<dbReference type="EMBL" id="JBHUHF010000001">
    <property type="protein sequence ID" value="MFD2025168.1"/>
    <property type="molecule type" value="Genomic_DNA"/>
</dbReference>
<reference evidence="3" key="1">
    <citation type="journal article" date="2019" name="Int. J. Syst. Evol. Microbiol.">
        <title>The Global Catalogue of Microorganisms (GCM) 10K type strain sequencing project: providing services to taxonomists for standard genome sequencing and annotation.</title>
        <authorList>
            <consortium name="The Broad Institute Genomics Platform"/>
            <consortium name="The Broad Institute Genome Sequencing Center for Infectious Disease"/>
            <person name="Wu L."/>
            <person name="Ma J."/>
        </authorList>
    </citation>
    <scope>NUCLEOTIDE SEQUENCE [LARGE SCALE GENOMIC DNA]</scope>
    <source>
        <strain evidence="3">CCM 7043</strain>
    </source>
</reference>
<dbReference type="RefSeq" id="WP_377197076.1">
    <property type="nucleotide sequence ID" value="NZ_JBHUHF010000001.1"/>
</dbReference>
<feature type="transmembrane region" description="Helical" evidence="1">
    <location>
        <begin position="100"/>
        <end position="121"/>
    </location>
</feature>
<proteinExistence type="predicted"/>
<evidence type="ECO:0000256" key="1">
    <source>
        <dbReference type="SAM" id="Phobius"/>
    </source>
</evidence>
<keyword evidence="1" id="KW-0472">Membrane</keyword>
<keyword evidence="3" id="KW-1185">Reference proteome</keyword>
<organism evidence="2 3">
    <name type="scientific">Promicromonospora aerolata</name>
    <dbReference type="NCBI Taxonomy" id="195749"/>
    <lineage>
        <taxon>Bacteria</taxon>
        <taxon>Bacillati</taxon>
        <taxon>Actinomycetota</taxon>
        <taxon>Actinomycetes</taxon>
        <taxon>Micrococcales</taxon>
        <taxon>Promicromonosporaceae</taxon>
        <taxon>Promicromonospora</taxon>
    </lineage>
</organism>
<gene>
    <name evidence="2" type="ORF">ACFSL2_06555</name>
</gene>
<evidence type="ECO:0000313" key="2">
    <source>
        <dbReference type="EMBL" id="MFD2025168.1"/>
    </source>
</evidence>
<feature type="transmembrane region" description="Helical" evidence="1">
    <location>
        <begin position="55"/>
        <end position="79"/>
    </location>
</feature>
<dbReference type="Proteomes" id="UP001597338">
    <property type="component" value="Unassembled WGS sequence"/>
</dbReference>
<evidence type="ECO:0000313" key="3">
    <source>
        <dbReference type="Proteomes" id="UP001597338"/>
    </source>
</evidence>
<feature type="transmembrane region" description="Helical" evidence="1">
    <location>
        <begin position="12"/>
        <end position="35"/>
    </location>
</feature>
<protein>
    <submittedName>
        <fullName evidence="2">Uncharacterized protein</fullName>
    </submittedName>
</protein>
<comment type="caution">
    <text evidence="2">The sequence shown here is derived from an EMBL/GenBank/DDBJ whole genome shotgun (WGS) entry which is preliminary data.</text>
</comment>
<name>A0ABW4V5Q3_9MICO</name>